<dbReference type="InterPro" id="IPR023827">
    <property type="entry name" value="Peptidase_S8_Asp-AS"/>
</dbReference>
<keyword evidence="4 5" id="KW-0720">Serine protease</keyword>
<comment type="similarity">
    <text evidence="1 5 6">Belongs to the peptidase S8 family.</text>
</comment>
<evidence type="ECO:0000256" key="6">
    <source>
        <dbReference type="RuleBase" id="RU003355"/>
    </source>
</evidence>
<dbReference type="Proteomes" id="UP000188320">
    <property type="component" value="Unassembled WGS sequence"/>
</dbReference>
<comment type="caution">
    <text evidence="8">The sequence shown here is derived from an EMBL/GenBank/DDBJ whole genome shotgun (WGS) entry which is preliminary data.</text>
</comment>
<keyword evidence="3 5" id="KW-0378">Hydrolase</keyword>
<sequence>MKTVFSAKNGISSNKGRKRDVSGGLVVNSVMISEDQANLLESNPEIVGVEEDKIITIDWKKHQFDDKDWLGQGNEYDKSARTSNLSKRADFTTSFNFTNDYSQWTQVKMAPWNLARLSMTDSAMITEYFPYGVSYYYPPPNLNNTGTVIAYVLDSGINENHAELAGKIVHNTSLVTTEDTQDLLGHGTFVASIIAGKTIGVSRVAKIASIKILDAKGDSTISKLISALGQAYELKKSTFSNYPGVVNLSLNSDGTSALIPMAINELRKLGVLTIISAGNNGKDACDYSPAGDPNGLTVGSTTPLNDGFASFSNYGTCVDILAPGSIIAGADSAVDAGITYSSGTSHSAPIVTGICTLVLQQNPGLSAKDLKSAILSSALKDMVQGVPPDTPNLLAWNGYNGNRMAINFS</sequence>
<dbReference type="PANTHER" id="PTHR43806:SF11">
    <property type="entry name" value="CEREVISIN-RELATED"/>
    <property type="match status" value="1"/>
</dbReference>
<dbReference type="PROSITE" id="PS00136">
    <property type="entry name" value="SUBTILASE_ASP"/>
    <property type="match status" value="1"/>
</dbReference>
<feature type="active site" description="Charge relay system" evidence="5">
    <location>
        <position position="345"/>
    </location>
</feature>
<dbReference type="EMBL" id="LSSK01000107">
    <property type="protein sequence ID" value="OMH85163.1"/>
    <property type="molecule type" value="Genomic_DNA"/>
</dbReference>
<dbReference type="GO" id="GO:0006508">
    <property type="term" value="P:proteolysis"/>
    <property type="evidence" value="ECO:0007669"/>
    <property type="project" value="UniProtKB-KW"/>
</dbReference>
<accession>A0A1R1PW73</accession>
<dbReference type="GO" id="GO:0004252">
    <property type="term" value="F:serine-type endopeptidase activity"/>
    <property type="evidence" value="ECO:0007669"/>
    <property type="project" value="UniProtKB-UniRule"/>
</dbReference>
<gene>
    <name evidence="8" type="ORF">AX774_g1306</name>
</gene>
<keyword evidence="2 5" id="KW-0645">Protease</keyword>
<dbReference type="PANTHER" id="PTHR43806">
    <property type="entry name" value="PEPTIDASE S8"/>
    <property type="match status" value="1"/>
</dbReference>
<dbReference type="InterPro" id="IPR023828">
    <property type="entry name" value="Peptidase_S8_Ser-AS"/>
</dbReference>
<reference evidence="9" key="1">
    <citation type="submission" date="2017-01" db="EMBL/GenBank/DDBJ databases">
        <authorList>
            <person name="Wang Y."/>
            <person name="White M."/>
            <person name="Kvist S."/>
            <person name="Moncalvo J.-M."/>
        </authorList>
    </citation>
    <scope>NUCLEOTIDE SEQUENCE [LARGE SCALE GENOMIC DNA]</scope>
    <source>
        <strain evidence="9">COL-18-3</strain>
    </source>
</reference>
<dbReference type="Gene3D" id="3.40.50.200">
    <property type="entry name" value="Peptidase S8/S53 domain"/>
    <property type="match status" value="1"/>
</dbReference>
<evidence type="ECO:0000256" key="1">
    <source>
        <dbReference type="ARBA" id="ARBA00011073"/>
    </source>
</evidence>
<evidence type="ECO:0000313" key="9">
    <source>
        <dbReference type="Proteomes" id="UP000188320"/>
    </source>
</evidence>
<proteinExistence type="inferred from homology"/>
<dbReference type="AlphaFoldDB" id="A0A1R1PW73"/>
<feature type="active site" description="Charge relay system" evidence="5">
    <location>
        <position position="186"/>
    </location>
</feature>
<dbReference type="InterPro" id="IPR034193">
    <property type="entry name" value="PCSK9_ProteinaseK-like"/>
</dbReference>
<dbReference type="Pfam" id="PF00082">
    <property type="entry name" value="Peptidase_S8"/>
    <property type="match status" value="1"/>
</dbReference>
<evidence type="ECO:0000259" key="7">
    <source>
        <dbReference type="Pfam" id="PF00082"/>
    </source>
</evidence>
<dbReference type="PROSITE" id="PS00137">
    <property type="entry name" value="SUBTILASE_HIS"/>
    <property type="match status" value="1"/>
</dbReference>
<evidence type="ECO:0000256" key="4">
    <source>
        <dbReference type="ARBA" id="ARBA00022825"/>
    </source>
</evidence>
<feature type="active site" description="Charge relay system" evidence="5">
    <location>
        <position position="154"/>
    </location>
</feature>
<dbReference type="InterPro" id="IPR022398">
    <property type="entry name" value="Peptidase_S8_His-AS"/>
</dbReference>
<dbReference type="InterPro" id="IPR000209">
    <property type="entry name" value="Peptidase_S8/S53_dom"/>
</dbReference>
<dbReference type="InterPro" id="IPR036852">
    <property type="entry name" value="Peptidase_S8/S53_dom_sf"/>
</dbReference>
<evidence type="ECO:0000313" key="8">
    <source>
        <dbReference type="EMBL" id="OMH85163.1"/>
    </source>
</evidence>
<protein>
    <submittedName>
        <fullName evidence="8">Subtilase-type proteinase psp3</fullName>
    </submittedName>
</protein>
<evidence type="ECO:0000256" key="2">
    <source>
        <dbReference type="ARBA" id="ARBA00022670"/>
    </source>
</evidence>
<dbReference type="PROSITE" id="PS51892">
    <property type="entry name" value="SUBTILASE"/>
    <property type="match status" value="1"/>
</dbReference>
<dbReference type="CDD" id="cd04077">
    <property type="entry name" value="Peptidases_S8_PCSK9_ProteinaseK_like"/>
    <property type="match status" value="1"/>
</dbReference>
<dbReference type="PRINTS" id="PR00723">
    <property type="entry name" value="SUBTILISIN"/>
</dbReference>
<dbReference type="PROSITE" id="PS00138">
    <property type="entry name" value="SUBTILASE_SER"/>
    <property type="match status" value="1"/>
</dbReference>
<evidence type="ECO:0000256" key="3">
    <source>
        <dbReference type="ARBA" id="ARBA00022801"/>
    </source>
</evidence>
<dbReference type="InterPro" id="IPR050131">
    <property type="entry name" value="Peptidase_S8_subtilisin-like"/>
</dbReference>
<dbReference type="GO" id="GO:0005615">
    <property type="term" value="C:extracellular space"/>
    <property type="evidence" value="ECO:0007669"/>
    <property type="project" value="TreeGrafter"/>
</dbReference>
<dbReference type="InterPro" id="IPR015500">
    <property type="entry name" value="Peptidase_S8_subtilisin-rel"/>
</dbReference>
<feature type="domain" description="Peptidase S8/S53" evidence="7">
    <location>
        <begin position="146"/>
        <end position="379"/>
    </location>
</feature>
<name>A0A1R1PW73_ZANCU</name>
<evidence type="ECO:0000256" key="5">
    <source>
        <dbReference type="PROSITE-ProRule" id="PRU01240"/>
    </source>
</evidence>
<dbReference type="SUPFAM" id="SSF52743">
    <property type="entry name" value="Subtilisin-like"/>
    <property type="match status" value="1"/>
</dbReference>
<organism evidence="8 9">
    <name type="scientific">Zancudomyces culisetae</name>
    <name type="common">Gut fungus</name>
    <name type="synonym">Smittium culisetae</name>
    <dbReference type="NCBI Taxonomy" id="1213189"/>
    <lineage>
        <taxon>Eukaryota</taxon>
        <taxon>Fungi</taxon>
        <taxon>Fungi incertae sedis</taxon>
        <taxon>Zoopagomycota</taxon>
        <taxon>Kickxellomycotina</taxon>
        <taxon>Harpellomycetes</taxon>
        <taxon>Harpellales</taxon>
        <taxon>Legeriomycetaceae</taxon>
        <taxon>Zancudomyces</taxon>
    </lineage>
</organism>
<dbReference type="OrthoDB" id="206201at2759"/>
<keyword evidence="9" id="KW-1185">Reference proteome</keyword>